<feature type="signal peptide" evidence="1">
    <location>
        <begin position="1"/>
        <end position="24"/>
    </location>
</feature>
<evidence type="ECO:0000313" key="3">
    <source>
        <dbReference type="EMBL" id="MCP2728350.1"/>
    </source>
</evidence>
<feature type="chain" id="PRO_5042052412" evidence="1">
    <location>
        <begin position="25"/>
        <end position="233"/>
    </location>
</feature>
<evidence type="ECO:0000259" key="2">
    <source>
        <dbReference type="Pfam" id="PF07589"/>
    </source>
</evidence>
<dbReference type="Pfam" id="PF07589">
    <property type="entry name" value="PEP-CTERM"/>
    <property type="match status" value="1"/>
</dbReference>
<name>A0AAE3GPH9_9CYAN</name>
<dbReference type="EMBL" id="JAMZMM010000050">
    <property type="protein sequence ID" value="MCP2728350.1"/>
    <property type="molecule type" value="Genomic_DNA"/>
</dbReference>
<feature type="domain" description="Ice-binding protein C-terminal" evidence="2">
    <location>
        <begin position="208"/>
        <end position="230"/>
    </location>
</feature>
<protein>
    <submittedName>
        <fullName evidence="3">PEP-CTERM sorting domain-containing protein</fullName>
    </submittedName>
</protein>
<proteinExistence type="predicted"/>
<keyword evidence="1" id="KW-0732">Signal</keyword>
<dbReference type="Proteomes" id="UP001204953">
    <property type="component" value="Unassembled WGS sequence"/>
</dbReference>
<dbReference type="AlphaFoldDB" id="A0AAE3GPH9"/>
<dbReference type="NCBIfam" id="TIGR02595">
    <property type="entry name" value="PEP_CTERM"/>
    <property type="match status" value="1"/>
</dbReference>
<sequence length="233" mass="24015">MKNIARTTVLPLLMVTLSCGQAQAISFTEASDAGETLNTAAFISSGMESLTSISGIIDGDADIFKIFLTGGQTFSATTINLDTIIGIPSDDLLGSPTDLIADPQLFLFDAFGKGIYANDDSFGSPQPTLPSGGFSPTESGFYFLAISSSGYNPFSMGGDIFPTQPSTEIFGATGAGGDSPLIGFQGTNTTRGKYTISLTGVQATPQNIPEPSSILGILAIGILGTVSLKRTRG</sequence>
<gene>
    <name evidence="3" type="ORF">NJ959_07660</name>
</gene>
<dbReference type="InterPro" id="IPR013424">
    <property type="entry name" value="Ice-binding_C"/>
</dbReference>
<organism evidence="3 4">
    <name type="scientific">Limnofasciculus baicalensis BBK-W-15</name>
    <dbReference type="NCBI Taxonomy" id="2699891"/>
    <lineage>
        <taxon>Bacteria</taxon>
        <taxon>Bacillati</taxon>
        <taxon>Cyanobacteriota</taxon>
        <taxon>Cyanophyceae</taxon>
        <taxon>Coleofasciculales</taxon>
        <taxon>Coleofasciculaceae</taxon>
        <taxon>Limnofasciculus</taxon>
        <taxon>Limnofasciculus baicalensis</taxon>
    </lineage>
</organism>
<accession>A0AAE3GPH9</accession>
<evidence type="ECO:0000256" key="1">
    <source>
        <dbReference type="SAM" id="SignalP"/>
    </source>
</evidence>
<evidence type="ECO:0000313" key="4">
    <source>
        <dbReference type="Proteomes" id="UP001204953"/>
    </source>
</evidence>
<dbReference type="RefSeq" id="WP_254011147.1">
    <property type="nucleotide sequence ID" value="NZ_JAMZMM010000050.1"/>
</dbReference>
<reference evidence="3" key="1">
    <citation type="submission" date="2022-06" db="EMBL/GenBank/DDBJ databases">
        <title>New cyanobacteria of genus Symplocastrum in benthos of Lake Baikal.</title>
        <authorList>
            <person name="Sorokovikova E."/>
            <person name="Tikhonova I."/>
            <person name="Krasnopeev A."/>
            <person name="Evseev P."/>
            <person name="Gladkikh A."/>
            <person name="Belykh O."/>
        </authorList>
    </citation>
    <scope>NUCLEOTIDE SEQUENCE</scope>
    <source>
        <strain evidence="3">BBK-W-15</strain>
    </source>
</reference>
<dbReference type="Gene3D" id="2.60.120.380">
    <property type="match status" value="1"/>
</dbReference>
<comment type="caution">
    <text evidence="3">The sequence shown here is derived from an EMBL/GenBank/DDBJ whole genome shotgun (WGS) entry which is preliminary data.</text>
</comment>
<dbReference type="PROSITE" id="PS51257">
    <property type="entry name" value="PROKAR_LIPOPROTEIN"/>
    <property type="match status" value="1"/>
</dbReference>
<keyword evidence="4" id="KW-1185">Reference proteome</keyword>